<name>A0A409VP88_9AGAR</name>
<dbReference type="PANTHER" id="PTHR10015:SF361">
    <property type="entry name" value="TRANSCRIPTION FACTOR SKN7"/>
    <property type="match status" value="1"/>
</dbReference>
<comment type="caution">
    <text evidence="11">The sequence shown here is derived from an EMBL/GenBank/DDBJ whole genome shotgun (WGS) entry which is preliminary data.</text>
</comment>
<comment type="similarity">
    <text evidence="7">Belongs to the HSF family.</text>
</comment>
<dbReference type="Gene3D" id="1.10.10.10">
    <property type="entry name" value="Winged helix-like DNA-binding domain superfamily/Winged helix DNA-binding domain"/>
    <property type="match status" value="1"/>
</dbReference>
<accession>A0A409VP88</accession>
<feature type="region of interest" description="Disordered" evidence="9">
    <location>
        <begin position="136"/>
        <end position="191"/>
    </location>
</feature>
<dbReference type="PRINTS" id="PR00056">
    <property type="entry name" value="HSFDOMAIN"/>
</dbReference>
<evidence type="ECO:0000313" key="12">
    <source>
        <dbReference type="Proteomes" id="UP000284842"/>
    </source>
</evidence>
<keyword evidence="8" id="KW-0175">Coiled coil</keyword>
<proteinExistence type="inferred from homology"/>
<evidence type="ECO:0000256" key="3">
    <source>
        <dbReference type="ARBA" id="ARBA00023125"/>
    </source>
</evidence>
<dbReference type="STRING" id="181874.A0A409VP88"/>
<dbReference type="Pfam" id="PF00447">
    <property type="entry name" value="HSF_DNA-bind"/>
    <property type="match status" value="1"/>
</dbReference>
<evidence type="ECO:0000256" key="8">
    <source>
        <dbReference type="SAM" id="Coils"/>
    </source>
</evidence>
<dbReference type="InterPro" id="IPR000232">
    <property type="entry name" value="HSF_DNA-bd"/>
</dbReference>
<dbReference type="OrthoDB" id="60033at2759"/>
<dbReference type="EMBL" id="NHTK01006015">
    <property type="protein sequence ID" value="PPQ68080.1"/>
    <property type="molecule type" value="Genomic_DNA"/>
</dbReference>
<organism evidence="11 12">
    <name type="scientific">Panaeolus cyanescens</name>
    <dbReference type="NCBI Taxonomy" id="181874"/>
    <lineage>
        <taxon>Eukaryota</taxon>
        <taxon>Fungi</taxon>
        <taxon>Dikarya</taxon>
        <taxon>Basidiomycota</taxon>
        <taxon>Agaricomycotina</taxon>
        <taxon>Agaricomycetes</taxon>
        <taxon>Agaricomycetidae</taxon>
        <taxon>Agaricales</taxon>
        <taxon>Agaricineae</taxon>
        <taxon>Galeropsidaceae</taxon>
        <taxon>Panaeolus</taxon>
    </lineage>
</organism>
<sequence>MMGQGGKMDTLSNSTTAAGTGATMQRTSEDPMPSTSDFVKKLYKMLEDPSFQSVVCWGPAGDCFVVKDMNEFTKSILPRMFKHSNFASFVRQLNKYDFHKVKNTDDNQFGEHSWTFRHPDFHAHRRDALENIKRKVPAARKSQQAAAAAAAAAQQTYPSRSGSPPHHTHPHHSSSSLPYPPPQLGSLSSSSLSPLSSLASLQLPPGIQPHTPAHTTLLSQEIVRSKEEILRLRDEVIRTTTELARVKEEVMRASGELVRANNEIVRARDEVGRVRDEGEEMRGRIRSLERNYESVLVEMVGFQRGMAQQDGLMQSLIGYFLGSEGGE</sequence>
<reference evidence="11 12" key="1">
    <citation type="journal article" date="2018" name="Evol. Lett.">
        <title>Horizontal gene cluster transfer increased hallucinogenic mushroom diversity.</title>
        <authorList>
            <person name="Reynolds H.T."/>
            <person name="Vijayakumar V."/>
            <person name="Gluck-Thaler E."/>
            <person name="Korotkin H.B."/>
            <person name="Matheny P.B."/>
            <person name="Slot J.C."/>
        </authorList>
    </citation>
    <scope>NUCLEOTIDE SEQUENCE [LARGE SCALE GENOMIC DNA]</scope>
    <source>
        <strain evidence="11 12">2629</strain>
    </source>
</reference>
<evidence type="ECO:0000256" key="4">
    <source>
        <dbReference type="ARBA" id="ARBA00023163"/>
    </source>
</evidence>
<dbReference type="PANTHER" id="PTHR10015">
    <property type="entry name" value="HEAT SHOCK TRANSCRIPTION FACTOR"/>
    <property type="match status" value="1"/>
</dbReference>
<dbReference type="InterPro" id="IPR036390">
    <property type="entry name" value="WH_DNA-bd_sf"/>
</dbReference>
<dbReference type="GO" id="GO:0005634">
    <property type="term" value="C:nucleus"/>
    <property type="evidence" value="ECO:0007669"/>
    <property type="project" value="UniProtKB-SubCell"/>
</dbReference>
<dbReference type="InParanoid" id="A0A409VP88"/>
<dbReference type="SMART" id="SM00415">
    <property type="entry name" value="HSF"/>
    <property type="match status" value="1"/>
</dbReference>
<dbReference type="SUPFAM" id="SSF46785">
    <property type="entry name" value="Winged helix' DNA-binding domain"/>
    <property type="match status" value="1"/>
</dbReference>
<feature type="coiled-coil region" evidence="8">
    <location>
        <begin position="229"/>
        <end position="277"/>
    </location>
</feature>
<feature type="compositionally biased region" description="Low complexity" evidence="9">
    <location>
        <begin position="143"/>
        <end position="165"/>
    </location>
</feature>
<dbReference type="InterPro" id="IPR036388">
    <property type="entry name" value="WH-like_DNA-bd_sf"/>
</dbReference>
<feature type="domain" description="HSF-type DNA-binding" evidence="10">
    <location>
        <begin position="77"/>
        <end position="101"/>
    </location>
</feature>
<dbReference type="AlphaFoldDB" id="A0A409VP88"/>
<dbReference type="FunFam" id="1.10.10.10:FF:000027">
    <property type="entry name" value="Heat shock transcription factor 1"/>
    <property type="match status" value="1"/>
</dbReference>
<protein>
    <recommendedName>
        <fullName evidence="10">HSF-type DNA-binding domain-containing protein</fullName>
    </recommendedName>
</protein>
<keyword evidence="2" id="KW-0805">Transcription regulation</keyword>
<comment type="subcellular location">
    <subcellularLocation>
        <location evidence="1">Nucleus</location>
    </subcellularLocation>
</comment>
<dbReference type="PROSITE" id="PS00434">
    <property type="entry name" value="HSF_DOMAIN"/>
    <property type="match status" value="1"/>
</dbReference>
<evidence type="ECO:0000259" key="10">
    <source>
        <dbReference type="PROSITE" id="PS00434"/>
    </source>
</evidence>
<dbReference type="GO" id="GO:0043565">
    <property type="term" value="F:sequence-specific DNA binding"/>
    <property type="evidence" value="ECO:0007669"/>
    <property type="project" value="InterPro"/>
</dbReference>
<gene>
    <name evidence="11" type="ORF">CVT24_002944</name>
</gene>
<evidence type="ECO:0000256" key="9">
    <source>
        <dbReference type="SAM" id="MobiDB-lite"/>
    </source>
</evidence>
<keyword evidence="3" id="KW-0238">DNA-binding</keyword>
<comment type="subunit">
    <text evidence="6">Homotrimer. Homotrimerization increases the affinity of HSF1 to DNA. Interacts with transcriptional coregulator SSA1 on chromatin.</text>
</comment>
<dbReference type="GO" id="GO:0003700">
    <property type="term" value="F:DNA-binding transcription factor activity"/>
    <property type="evidence" value="ECO:0007669"/>
    <property type="project" value="InterPro"/>
</dbReference>
<dbReference type="Proteomes" id="UP000284842">
    <property type="component" value="Unassembled WGS sequence"/>
</dbReference>
<feature type="region of interest" description="Disordered" evidence="9">
    <location>
        <begin position="1"/>
        <end position="33"/>
    </location>
</feature>
<evidence type="ECO:0000256" key="6">
    <source>
        <dbReference type="ARBA" id="ARBA00062171"/>
    </source>
</evidence>
<evidence type="ECO:0000256" key="7">
    <source>
        <dbReference type="RuleBase" id="RU004020"/>
    </source>
</evidence>
<keyword evidence="4" id="KW-0804">Transcription</keyword>
<evidence type="ECO:0000256" key="2">
    <source>
        <dbReference type="ARBA" id="ARBA00023015"/>
    </source>
</evidence>
<keyword evidence="5" id="KW-0539">Nucleus</keyword>
<evidence type="ECO:0000256" key="1">
    <source>
        <dbReference type="ARBA" id="ARBA00004123"/>
    </source>
</evidence>
<evidence type="ECO:0000313" key="11">
    <source>
        <dbReference type="EMBL" id="PPQ68080.1"/>
    </source>
</evidence>
<evidence type="ECO:0000256" key="5">
    <source>
        <dbReference type="ARBA" id="ARBA00023242"/>
    </source>
</evidence>
<keyword evidence="12" id="KW-1185">Reference proteome</keyword>